<evidence type="ECO:0000256" key="8">
    <source>
        <dbReference type="ARBA" id="ARBA00023065"/>
    </source>
</evidence>
<evidence type="ECO:0000256" key="6">
    <source>
        <dbReference type="ARBA" id="ARBA00022692"/>
    </source>
</evidence>
<feature type="transmembrane region" description="Helical" evidence="10">
    <location>
        <begin position="184"/>
        <end position="206"/>
    </location>
</feature>
<dbReference type="AlphaFoldDB" id="A0A4R1BIQ3"/>
<feature type="transmembrane region" description="Helical" evidence="10">
    <location>
        <begin position="91"/>
        <end position="115"/>
    </location>
</feature>
<evidence type="ECO:0000256" key="1">
    <source>
        <dbReference type="ARBA" id="ARBA00004651"/>
    </source>
</evidence>
<evidence type="ECO:0000256" key="10">
    <source>
        <dbReference type="SAM" id="Phobius"/>
    </source>
</evidence>
<dbReference type="GO" id="GO:0005886">
    <property type="term" value="C:plasma membrane"/>
    <property type="evidence" value="ECO:0007669"/>
    <property type="project" value="UniProtKB-SubCell"/>
</dbReference>
<feature type="transmembrane region" description="Helical" evidence="10">
    <location>
        <begin position="121"/>
        <end position="140"/>
    </location>
</feature>
<keyword evidence="5" id="KW-0633">Potassium transport</keyword>
<dbReference type="RefSeq" id="WP_131448245.1">
    <property type="nucleotide sequence ID" value="NZ_SJZI01000009.1"/>
</dbReference>
<feature type="domain" description="RCK C-terminal" evidence="11">
    <location>
        <begin position="403"/>
        <end position="486"/>
    </location>
</feature>
<feature type="transmembrane region" description="Helical" evidence="10">
    <location>
        <begin position="299"/>
        <end position="323"/>
    </location>
</feature>
<dbReference type="PROSITE" id="PS51202">
    <property type="entry name" value="RCK_C"/>
    <property type="match status" value="1"/>
</dbReference>
<keyword evidence="7 10" id="KW-1133">Transmembrane helix</keyword>
<feature type="transmembrane region" description="Helical" evidence="10">
    <location>
        <begin position="33"/>
        <end position="53"/>
    </location>
</feature>
<feature type="transmembrane region" description="Helical" evidence="10">
    <location>
        <begin position="244"/>
        <end position="264"/>
    </location>
</feature>
<reference evidence="12 13" key="1">
    <citation type="submission" date="2019-03" db="EMBL/GenBank/DDBJ databases">
        <authorList>
            <person name="Kim M.K.M."/>
        </authorList>
    </citation>
    <scope>NUCLEOTIDE SEQUENCE [LARGE SCALE GENOMIC DNA]</scope>
    <source>
        <strain evidence="12 13">17J68-12</strain>
    </source>
</reference>
<evidence type="ECO:0000256" key="9">
    <source>
        <dbReference type="ARBA" id="ARBA00023136"/>
    </source>
</evidence>
<keyword evidence="6 10" id="KW-0812">Transmembrane</keyword>
<dbReference type="PANTHER" id="PTHR32507:SF7">
    <property type="entry name" value="K(+)_H(+) ANTIPORTER NHAP2"/>
    <property type="match status" value="1"/>
</dbReference>
<keyword evidence="3" id="KW-0050">Antiport</keyword>
<dbReference type="Gene3D" id="3.30.70.1450">
    <property type="entry name" value="Regulator of K+ conductance, C-terminal domain"/>
    <property type="match status" value="1"/>
</dbReference>
<keyword evidence="2" id="KW-0813">Transport</keyword>
<dbReference type="GO" id="GO:0015297">
    <property type="term" value="F:antiporter activity"/>
    <property type="evidence" value="ECO:0007669"/>
    <property type="project" value="UniProtKB-KW"/>
</dbReference>
<keyword evidence="4" id="KW-1003">Cell membrane</keyword>
<evidence type="ECO:0000256" key="4">
    <source>
        <dbReference type="ARBA" id="ARBA00022475"/>
    </source>
</evidence>
<dbReference type="Pfam" id="PF00999">
    <property type="entry name" value="Na_H_Exchanger"/>
    <property type="match status" value="1"/>
</dbReference>
<feature type="transmembrane region" description="Helical" evidence="10">
    <location>
        <begin position="59"/>
        <end position="79"/>
    </location>
</feature>
<evidence type="ECO:0000313" key="13">
    <source>
        <dbReference type="Proteomes" id="UP000295334"/>
    </source>
</evidence>
<evidence type="ECO:0000259" key="11">
    <source>
        <dbReference type="PROSITE" id="PS51202"/>
    </source>
</evidence>
<proteinExistence type="predicted"/>
<evidence type="ECO:0000256" key="7">
    <source>
        <dbReference type="ARBA" id="ARBA00022989"/>
    </source>
</evidence>
<dbReference type="Gene3D" id="1.20.1530.20">
    <property type="match status" value="1"/>
</dbReference>
<feature type="transmembrane region" description="Helical" evidence="10">
    <location>
        <begin position="6"/>
        <end position="26"/>
    </location>
</feature>
<dbReference type="GO" id="GO:1902600">
    <property type="term" value="P:proton transmembrane transport"/>
    <property type="evidence" value="ECO:0007669"/>
    <property type="project" value="InterPro"/>
</dbReference>
<dbReference type="Proteomes" id="UP000295334">
    <property type="component" value="Unassembled WGS sequence"/>
</dbReference>
<dbReference type="OrthoDB" id="9810759at2"/>
<evidence type="ECO:0000256" key="3">
    <source>
        <dbReference type="ARBA" id="ARBA00022449"/>
    </source>
</evidence>
<dbReference type="GO" id="GO:0008324">
    <property type="term" value="F:monoatomic cation transmembrane transporter activity"/>
    <property type="evidence" value="ECO:0007669"/>
    <property type="project" value="InterPro"/>
</dbReference>
<dbReference type="InterPro" id="IPR038770">
    <property type="entry name" value="Na+/solute_symporter_sf"/>
</dbReference>
<dbReference type="InterPro" id="IPR006153">
    <property type="entry name" value="Cation/H_exchanger_TM"/>
</dbReference>
<keyword evidence="9 10" id="KW-0472">Membrane</keyword>
<accession>A0A4R1BIQ3</accession>
<feature type="transmembrane region" description="Helical" evidence="10">
    <location>
        <begin position="276"/>
        <end position="293"/>
    </location>
</feature>
<organism evidence="12 13">
    <name type="scientific">Flaviaesturariibacter flavus</name>
    <dbReference type="NCBI Taxonomy" id="2502780"/>
    <lineage>
        <taxon>Bacteria</taxon>
        <taxon>Pseudomonadati</taxon>
        <taxon>Bacteroidota</taxon>
        <taxon>Chitinophagia</taxon>
        <taxon>Chitinophagales</taxon>
        <taxon>Chitinophagaceae</taxon>
        <taxon>Flaviaestuariibacter</taxon>
    </lineage>
</organism>
<feature type="transmembrane region" description="Helical" evidence="10">
    <location>
        <begin position="335"/>
        <end position="358"/>
    </location>
</feature>
<sequence>MRLQPDNILLIGSILLLISVLAGKAIRRLGVPTLIFFLLVGIAAGSEGIGGIAFDNAAFAQFIGIVALNFILFSGGLDTNWRHIRPVFGKGLSLSTIGVLITAGTVALFMHYVFGFTLAEGALLGSVVSATDAAAVFSILRGKGVGLKGPLQPMLELESGSNDPMAYFLTITFTAIVAGESTSATNMLLAFVREFAIGGALGYAMGRVSVWIINRIRLGAEGLYPVLTLGLAMFTYSFTHYLGGNGFLAIYLCALIMGNSAMLHRRSLTRFYDGQAWLMQIILFLTLGLLVFPSRIYPIAAMGLAISAFLIFVARPLGVFGALAFANVNTRGKWFLSWVGLRGSVPIVFATYPLLAGIAKADLIFNLVFFISVTSVLLQGTTLSYVAKKLRVAVPESARRRIDPAFEAQDHIRGSMSEVLVVPGAPAIGKRIVQLRLPASVTILAVQRHGQYIAPNGSTLIQDGDQLTLLAENSDTISQLRDWHFGKARSPLPPA</sequence>
<gene>
    <name evidence="12" type="ORF">EPD60_06980</name>
</gene>
<dbReference type="NCBIfam" id="NF003715">
    <property type="entry name" value="PRK05326.1-2"/>
    <property type="match status" value="1"/>
</dbReference>
<dbReference type="PANTHER" id="PTHR32507">
    <property type="entry name" value="NA(+)/H(+) ANTIPORTER 1"/>
    <property type="match status" value="1"/>
</dbReference>
<dbReference type="InterPro" id="IPR036721">
    <property type="entry name" value="RCK_C_sf"/>
</dbReference>
<feature type="transmembrane region" description="Helical" evidence="10">
    <location>
        <begin position="364"/>
        <end position="387"/>
    </location>
</feature>
<dbReference type="GO" id="GO:0006813">
    <property type="term" value="P:potassium ion transport"/>
    <property type="evidence" value="ECO:0007669"/>
    <property type="project" value="UniProtKB-KW"/>
</dbReference>
<dbReference type="EMBL" id="SJZI01000009">
    <property type="protein sequence ID" value="TCJ17048.1"/>
    <property type="molecule type" value="Genomic_DNA"/>
</dbReference>
<name>A0A4R1BIQ3_9BACT</name>
<evidence type="ECO:0000256" key="2">
    <source>
        <dbReference type="ARBA" id="ARBA00022448"/>
    </source>
</evidence>
<evidence type="ECO:0000256" key="5">
    <source>
        <dbReference type="ARBA" id="ARBA00022538"/>
    </source>
</evidence>
<evidence type="ECO:0000313" key="12">
    <source>
        <dbReference type="EMBL" id="TCJ17048.1"/>
    </source>
</evidence>
<comment type="subcellular location">
    <subcellularLocation>
        <location evidence="1">Cell membrane</location>
        <topology evidence="1">Multi-pass membrane protein</topology>
    </subcellularLocation>
</comment>
<keyword evidence="5" id="KW-0630">Potassium</keyword>
<comment type="caution">
    <text evidence="12">The sequence shown here is derived from an EMBL/GenBank/DDBJ whole genome shotgun (WGS) entry which is preliminary data.</text>
</comment>
<feature type="transmembrane region" description="Helical" evidence="10">
    <location>
        <begin position="218"/>
        <end position="238"/>
    </location>
</feature>
<keyword evidence="8" id="KW-0406">Ion transport</keyword>
<dbReference type="Pfam" id="PF02080">
    <property type="entry name" value="TrkA_C"/>
    <property type="match status" value="1"/>
</dbReference>
<keyword evidence="13" id="KW-1185">Reference proteome</keyword>
<dbReference type="InterPro" id="IPR006037">
    <property type="entry name" value="RCK_C"/>
</dbReference>
<dbReference type="NCBIfam" id="NF003716">
    <property type="entry name" value="PRK05326.1-3"/>
    <property type="match status" value="1"/>
</dbReference>
<protein>
    <submittedName>
        <fullName evidence="12">Potassium/proton antiporter</fullName>
    </submittedName>
</protein>
<dbReference type="SUPFAM" id="SSF116726">
    <property type="entry name" value="TrkA C-terminal domain-like"/>
    <property type="match status" value="1"/>
</dbReference>